<keyword evidence="2" id="KW-1185">Reference proteome</keyword>
<reference evidence="1" key="1">
    <citation type="submission" date="2020-04" db="EMBL/GenBank/DDBJ databases">
        <authorList>
            <person name="Alioto T."/>
            <person name="Alioto T."/>
            <person name="Gomez Garrido J."/>
        </authorList>
    </citation>
    <scope>NUCLEOTIDE SEQUENCE</scope>
    <source>
        <strain evidence="1">A484AB</strain>
    </source>
</reference>
<protein>
    <submittedName>
        <fullName evidence="1">Uncharacterized protein</fullName>
    </submittedName>
</protein>
<sequence>VGGSNMSLLCPTRSSVLLLWKPSLTMMLPLLGTNRVEVARPRNPKFLRAQLPLTSRVRLSVARNKSCSARLIRLVHPACGRTPVCEMWQDCKVRCRLKHTAALTIPCVLQVRFAGSDEPPSMPSSPSGSLPRVTNFRLPRNCKVPCASGLPEFQSSEMVPMTEAVPSLSSLSGLLWSSGSLWSSRFSWSSLATLPMLFLADSLPWLYALGIEFACNLSCLEILTTQLVQIGHYCLHDVGAVTNWITAIPVGSSSLLPPVGASPPPPLWHEVKIFLE</sequence>
<proteinExistence type="predicted"/>
<evidence type="ECO:0000313" key="2">
    <source>
        <dbReference type="Proteomes" id="UP001152795"/>
    </source>
</evidence>
<evidence type="ECO:0000313" key="1">
    <source>
        <dbReference type="EMBL" id="CAB4045907.1"/>
    </source>
</evidence>
<feature type="non-terminal residue" evidence="1">
    <location>
        <position position="1"/>
    </location>
</feature>
<accession>A0A6S7KLU4</accession>
<dbReference type="Proteomes" id="UP001152795">
    <property type="component" value="Unassembled WGS sequence"/>
</dbReference>
<name>A0A6S7KLU4_PARCT</name>
<dbReference type="AlphaFoldDB" id="A0A6S7KLU4"/>
<organism evidence="1 2">
    <name type="scientific">Paramuricea clavata</name>
    <name type="common">Red gorgonian</name>
    <name type="synonym">Violescent sea-whip</name>
    <dbReference type="NCBI Taxonomy" id="317549"/>
    <lineage>
        <taxon>Eukaryota</taxon>
        <taxon>Metazoa</taxon>
        <taxon>Cnidaria</taxon>
        <taxon>Anthozoa</taxon>
        <taxon>Octocorallia</taxon>
        <taxon>Malacalcyonacea</taxon>
        <taxon>Plexauridae</taxon>
        <taxon>Paramuricea</taxon>
    </lineage>
</organism>
<comment type="caution">
    <text evidence="1">The sequence shown here is derived from an EMBL/GenBank/DDBJ whole genome shotgun (WGS) entry which is preliminary data.</text>
</comment>
<dbReference type="EMBL" id="CACRXK020043220">
    <property type="protein sequence ID" value="CAB4045907.1"/>
    <property type="molecule type" value="Genomic_DNA"/>
</dbReference>
<gene>
    <name evidence="1" type="ORF">PACLA_8A070474</name>
</gene>
<feature type="non-terminal residue" evidence="1">
    <location>
        <position position="276"/>
    </location>
</feature>